<proteinExistence type="predicted"/>
<dbReference type="AlphaFoldDB" id="A0A1Y3AXJ5"/>
<dbReference type="OrthoDB" id="6497286at2759"/>
<gene>
    <name evidence="1" type="ORF">BLA29_004087</name>
</gene>
<accession>A0A1Y3AXJ5</accession>
<sequence>MPDIVINDDDVEQNITGRKILQNLSIRSNNNSYIGGLLNDMNIGELEQRSRRQPSISYIDTLRIENIARFEGGLWFESINSITSQQFYKLVEESLSLDDQWSNLAIEHVHFDRLHVNYLDCNTINGIDLANDLLTRTTSQIINLAKYSFNDIEFHGHTIIDRLNNYSMNSMLDNVLKNSGNQLVDGTKVINGDVHVQSLIIDSSINDIPVDDIVFNDDGDVDNYGQPSKWISGIKQFDNRKNPITFNSLIVGDLIVESINNININEMINYSMRRREWQNISKEFHFKSLMIAPNEEFTSSSINGIPLKWLEDDIVTAHPTAKQWQNITASKHFIGQVNFEQIEFDHLFDGITAYEMQYNWLINGHGWWSSQPRHLQANFSIDHLTVENIYIHNGHLNNVDLNRLFDEVVWLDRKTSILSEIEFFGNVKVMGNIVLNGRLNEIDLRQDVVLSSNNTGAQKIKGNIRFINNVTVMKDLNVKGLINRIDIDYFCGQVYKPSYEANKPLVINGNVDFWGPVQFTLINGLRYDDLNVRALR</sequence>
<keyword evidence="2" id="KW-1185">Reference proteome</keyword>
<evidence type="ECO:0000313" key="1">
    <source>
        <dbReference type="EMBL" id="OTF72514.1"/>
    </source>
</evidence>
<feature type="non-terminal residue" evidence="1">
    <location>
        <position position="536"/>
    </location>
</feature>
<evidence type="ECO:0000313" key="2">
    <source>
        <dbReference type="Proteomes" id="UP000194236"/>
    </source>
</evidence>
<dbReference type="Proteomes" id="UP000194236">
    <property type="component" value="Unassembled WGS sequence"/>
</dbReference>
<dbReference type="EMBL" id="MUJZ01055845">
    <property type="protein sequence ID" value="OTF72514.1"/>
    <property type="molecule type" value="Genomic_DNA"/>
</dbReference>
<name>A0A1Y3AXJ5_EURMA</name>
<protein>
    <submittedName>
        <fullName evidence="1">Uncharacterized protein</fullName>
    </submittedName>
</protein>
<reference evidence="1 2" key="1">
    <citation type="submission" date="2017-03" db="EMBL/GenBank/DDBJ databases">
        <title>Genome Survey of Euroglyphus maynei.</title>
        <authorList>
            <person name="Arlian L.G."/>
            <person name="Morgan M.S."/>
            <person name="Rider S.D."/>
        </authorList>
    </citation>
    <scope>NUCLEOTIDE SEQUENCE [LARGE SCALE GENOMIC DNA]</scope>
    <source>
        <strain evidence="1">Arlian Lab</strain>
        <tissue evidence="1">Whole body</tissue>
    </source>
</reference>
<organism evidence="1 2">
    <name type="scientific">Euroglyphus maynei</name>
    <name type="common">Mayne's house dust mite</name>
    <dbReference type="NCBI Taxonomy" id="6958"/>
    <lineage>
        <taxon>Eukaryota</taxon>
        <taxon>Metazoa</taxon>
        <taxon>Ecdysozoa</taxon>
        <taxon>Arthropoda</taxon>
        <taxon>Chelicerata</taxon>
        <taxon>Arachnida</taxon>
        <taxon>Acari</taxon>
        <taxon>Acariformes</taxon>
        <taxon>Sarcoptiformes</taxon>
        <taxon>Astigmata</taxon>
        <taxon>Psoroptidia</taxon>
        <taxon>Analgoidea</taxon>
        <taxon>Pyroglyphidae</taxon>
        <taxon>Pyroglyphinae</taxon>
        <taxon>Euroglyphus</taxon>
    </lineage>
</organism>
<comment type="caution">
    <text evidence="1">The sequence shown here is derived from an EMBL/GenBank/DDBJ whole genome shotgun (WGS) entry which is preliminary data.</text>
</comment>